<protein>
    <recommendedName>
        <fullName evidence="2">Winged helix DNA-binding domain-containing protein</fullName>
    </recommendedName>
</protein>
<dbReference type="EMBL" id="CZKA01000028">
    <property type="protein sequence ID" value="CUR56418.1"/>
    <property type="molecule type" value="Genomic_DNA"/>
</dbReference>
<accession>A0A2P2C321</accession>
<dbReference type="AlphaFoldDB" id="A0A2P2C321"/>
<reference evidence="1" key="1">
    <citation type="submission" date="2015-08" db="EMBL/GenBank/DDBJ databases">
        <authorList>
            <person name="Babu N.S."/>
            <person name="Beckwith C.J."/>
            <person name="Beseler K.G."/>
            <person name="Brison A."/>
            <person name="Carone J.V."/>
            <person name="Caskin T.P."/>
            <person name="Diamond M."/>
            <person name="Durham M.E."/>
            <person name="Foxe J.M."/>
            <person name="Go M."/>
            <person name="Henderson B.A."/>
            <person name="Jones I.B."/>
            <person name="McGettigan J.A."/>
            <person name="Micheletti S.J."/>
            <person name="Nasrallah M.E."/>
            <person name="Ortiz D."/>
            <person name="Piller C.R."/>
            <person name="Privatt S.R."/>
            <person name="Schneider S.L."/>
            <person name="Sharp S."/>
            <person name="Smith T.C."/>
            <person name="Stanton J.D."/>
            <person name="Ullery H.E."/>
            <person name="Wilson R.J."/>
            <person name="Serrano M.G."/>
            <person name="Buck G."/>
            <person name="Lee V."/>
            <person name="Wang Y."/>
            <person name="Carvalho R."/>
            <person name="Voegtly L."/>
            <person name="Shi R."/>
            <person name="Duckworth R."/>
            <person name="Johnson A."/>
            <person name="Loviza R."/>
            <person name="Walstead R."/>
            <person name="Shah Z."/>
            <person name="Kiflezghi M."/>
            <person name="Wade K."/>
            <person name="Ball S.L."/>
            <person name="Bradley K.W."/>
            <person name="Asai D.J."/>
            <person name="Bowman C.A."/>
            <person name="Russell D.A."/>
            <person name="Pope W.H."/>
            <person name="Jacobs-Sera D."/>
            <person name="Hendrix R.W."/>
            <person name="Hatfull G.F."/>
        </authorList>
    </citation>
    <scope>NUCLEOTIDE SEQUENCE</scope>
</reference>
<dbReference type="PANTHER" id="PTHR38479:SF2">
    <property type="entry name" value="WINGED HELIX DNA-BINDING DOMAIN-CONTAINING PROTEIN"/>
    <property type="match status" value="1"/>
</dbReference>
<dbReference type="PANTHER" id="PTHR38479">
    <property type="entry name" value="LMO0824 PROTEIN"/>
    <property type="match status" value="1"/>
</dbReference>
<proteinExistence type="predicted"/>
<dbReference type="InterPro" id="IPR009351">
    <property type="entry name" value="AlkZ-like"/>
</dbReference>
<sequence>MRTLDDTERRNRIAQRHGIAPARRLSDPVAATRAMTVLHATEPASVLLSLFARVDGLSVEEVEKALYVDRTLVKQLAMRRTLFVFPRDLLPAAWGSAAARVADTERARMIKDVTASGLTADGAAWVEAACAAVLERLAEGPETAQRLREQLPEIQGTVVISPGTTWGGEIPIAPRVLTQLGARGRIVRGRNTGHWRVSRPEWTLMESWLGSQDAPLPTPQGYAELVARWLWTFGPAPVSDLKWWLGSTLTAARRALADVGAVEVATSSGPSYVLPDDLEPAEPLEPWAALLPVLDPTVMGWKQREFFLGPHEGALFDRNGNAGTTAWWDGRVVGCWAQDPDGVVQVRCIEGVGADGRAALAQQAERLTDWLDGVRVGTVYPSPLMKAEG</sequence>
<gene>
    <name evidence="1" type="ORF">NOCA2340038</name>
</gene>
<evidence type="ECO:0008006" key="2">
    <source>
        <dbReference type="Google" id="ProtNLM"/>
    </source>
</evidence>
<evidence type="ECO:0000313" key="1">
    <source>
        <dbReference type="EMBL" id="CUR56418.1"/>
    </source>
</evidence>
<name>A0A2P2C321_9ZZZZ</name>
<dbReference type="Pfam" id="PF06224">
    <property type="entry name" value="AlkZ-like"/>
    <property type="match status" value="1"/>
</dbReference>
<organism evidence="1">
    <name type="scientific">metagenome</name>
    <dbReference type="NCBI Taxonomy" id="256318"/>
    <lineage>
        <taxon>unclassified sequences</taxon>
        <taxon>metagenomes</taxon>
    </lineage>
</organism>